<reference evidence="2 3" key="1">
    <citation type="journal article" date="2024" name="IMA Fungus">
        <title>IMA Genome - F19 : A genome assembly and annotation guide to empower mycologists, including annotated draft genome sequences of Ceratocystis pirilliformis, Diaporthe australafricana, Fusarium ophioides, Paecilomyces lecythidis, and Sporothrix stenoceras.</title>
        <authorList>
            <person name="Aylward J."/>
            <person name="Wilson A.M."/>
            <person name="Visagie C.M."/>
            <person name="Spraker J."/>
            <person name="Barnes I."/>
            <person name="Buitendag C."/>
            <person name="Ceriani C."/>
            <person name="Del Mar Angel L."/>
            <person name="du Plessis D."/>
            <person name="Fuchs T."/>
            <person name="Gasser K."/>
            <person name="Kramer D."/>
            <person name="Li W."/>
            <person name="Munsamy K."/>
            <person name="Piso A."/>
            <person name="Price J.L."/>
            <person name="Sonnekus B."/>
            <person name="Thomas C."/>
            <person name="van der Nest A."/>
            <person name="van Dijk A."/>
            <person name="van Heerden A."/>
            <person name="van Vuuren N."/>
            <person name="Yilmaz N."/>
            <person name="Duong T.A."/>
            <person name="van der Merwe N.A."/>
            <person name="Wingfield M.J."/>
            <person name="Wingfield B.D."/>
        </authorList>
    </citation>
    <scope>NUCLEOTIDE SEQUENCE [LARGE SCALE GENOMIC DNA]</scope>
    <source>
        <strain evidence="2 3">CMW 18300</strain>
    </source>
</reference>
<evidence type="ECO:0000256" key="1">
    <source>
        <dbReference type="SAM" id="MobiDB-lite"/>
    </source>
</evidence>
<evidence type="ECO:0000313" key="2">
    <source>
        <dbReference type="EMBL" id="KAL1865874.1"/>
    </source>
</evidence>
<gene>
    <name evidence="2" type="ORF">Daus18300_006986</name>
</gene>
<comment type="caution">
    <text evidence="2">The sequence shown here is derived from an EMBL/GenBank/DDBJ whole genome shotgun (WGS) entry which is preliminary data.</text>
</comment>
<name>A0ABR3WR52_9PEZI</name>
<protein>
    <recommendedName>
        <fullName evidence="4">BTB domain-containing protein</fullName>
    </recommendedName>
</protein>
<feature type="compositionally biased region" description="Acidic residues" evidence="1">
    <location>
        <begin position="814"/>
        <end position="826"/>
    </location>
</feature>
<feature type="compositionally biased region" description="Basic and acidic residues" evidence="1">
    <location>
        <begin position="977"/>
        <end position="988"/>
    </location>
</feature>
<dbReference type="EMBL" id="JAWRVE010000059">
    <property type="protein sequence ID" value="KAL1865874.1"/>
    <property type="molecule type" value="Genomic_DNA"/>
</dbReference>
<sequence>MSSTPPPPAASSSTSAIRLTGPARVRNLRSALRGLSISDPIPPTVVSPRAPMSSTIWTGSRRTESSPPQNSFSNTQELDPAPRKNDAGPVSRHASEEATDTAQLLDGRLRQLKSCTRRLRAARVPGSDPGSVDSAYEEFSRAKDEAAEAVGALLAAHKSSRVASRSRRARNGSGSVAETVERLESLRIAYGSTTPDGDMDVLKASFSTFGLGDSSSTSTGSVYEQRARHDVSSTPIQNDPSLAAIQDWRAALVKLLQSHKRNLAATIQAFERDATPYIIDRAVDDLDYRAEVIQKMRTRKAPLPSNALVVSPAYWPSYEKRFQHYDAVRETIMQIDRLVQMNGQGPGERPRKAVRDYVIAPRGNAILEFANSGGYDNPLIRFRVSSHMLAETSPIFEAVFGGQFSHPRILDRDLRELDGQVPREPPRSVTYTDGSRVKLYSMPQLELNKEEALTVLLHAAHMQNDKVPREVSFAQFTAIAEVCLKYQCTSPLELFVEHRWLPAWMHKATEPQPDGILLISYAFGMRQLFTRMSKTSVLNIEDEEELRSKPWPHAMKEKIWAVRNAKMAQVYNACVGAVQEYFRPPSHASGDEKSRTDNEGPASPREDAPAKSSLMRASSHLGGPAPPSYVSLFSLTSKPRCPRGDHWCDATSLGWLLLVLNELQLVWTVVNPSALPDAQGLASQPCRSLAQLLDVLRSIPSPPHPAHPGSTVCDPAPAFRAAVNDVYNSISGLTLFDVDGKRHGWGLSKHRLNQPQKVQKISLGKLDELGLDGLSLEDGAMVPARTMNDDTRGLLEMEMEDWLPASGTEAEVMREEDDQQGEEEDRGDDRQYSQHDPPAGAAPDEALCLRIMRHADTFDDLHALALVSRAFYSAFKTNELALMRPLVSAWQRRTLGALRGGPAQAQDLRPEELARLEAIQARSEERKRDCAPPSSPPPPPLPNHHSVDHDSLAEAAQLESSYCTDREGGSDGEDEGVEPREMTEEEAGRILWPDEPTRADRNTTSGCLAKGKAVEPHAWAAFGREDSSEKFLAGEISLSEEKSLAVLGDKSLGEDLDRRKGITSA</sequence>
<feature type="region of interest" description="Disordered" evidence="1">
    <location>
        <begin position="1"/>
        <end position="105"/>
    </location>
</feature>
<organism evidence="2 3">
    <name type="scientific">Diaporthe australafricana</name>
    <dbReference type="NCBI Taxonomy" id="127596"/>
    <lineage>
        <taxon>Eukaryota</taxon>
        <taxon>Fungi</taxon>
        <taxon>Dikarya</taxon>
        <taxon>Ascomycota</taxon>
        <taxon>Pezizomycotina</taxon>
        <taxon>Sordariomycetes</taxon>
        <taxon>Sordariomycetidae</taxon>
        <taxon>Diaporthales</taxon>
        <taxon>Diaporthaceae</taxon>
        <taxon>Diaporthe</taxon>
    </lineage>
</organism>
<accession>A0ABR3WR52</accession>
<feature type="region of interest" description="Disordered" evidence="1">
    <location>
        <begin position="922"/>
        <end position="947"/>
    </location>
</feature>
<dbReference type="Proteomes" id="UP001583177">
    <property type="component" value="Unassembled WGS sequence"/>
</dbReference>
<feature type="compositionally biased region" description="Pro residues" evidence="1">
    <location>
        <begin position="933"/>
        <end position="942"/>
    </location>
</feature>
<feature type="compositionally biased region" description="Polar residues" evidence="1">
    <location>
        <begin position="52"/>
        <end position="77"/>
    </location>
</feature>
<feature type="compositionally biased region" description="Basic and acidic residues" evidence="1">
    <location>
        <begin position="589"/>
        <end position="609"/>
    </location>
</feature>
<evidence type="ECO:0000313" key="3">
    <source>
        <dbReference type="Proteomes" id="UP001583177"/>
    </source>
</evidence>
<feature type="region of interest" description="Disordered" evidence="1">
    <location>
        <begin position="960"/>
        <end position="1009"/>
    </location>
</feature>
<feature type="region of interest" description="Disordered" evidence="1">
    <location>
        <begin position="585"/>
        <end position="622"/>
    </location>
</feature>
<proteinExistence type="predicted"/>
<feature type="region of interest" description="Disordered" evidence="1">
    <location>
        <begin position="808"/>
        <end position="842"/>
    </location>
</feature>
<evidence type="ECO:0008006" key="4">
    <source>
        <dbReference type="Google" id="ProtNLM"/>
    </source>
</evidence>
<keyword evidence="3" id="KW-1185">Reference proteome</keyword>